<feature type="region of interest" description="Disordered" evidence="1">
    <location>
        <begin position="1"/>
        <end position="33"/>
    </location>
</feature>
<feature type="compositionally biased region" description="Basic and acidic residues" evidence="1">
    <location>
        <begin position="23"/>
        <end position="33"/>
    </location>
</feature>
<dbReference type="Pfam" id="PF04149">
    <property type="entry name" value="DUF397"/>
    <property type="match status" value="1"/>
</dbReference>
<dbReference type="Proteomes" id="UP001519332">
    <property type="component" value="Unassembled WGS sequence"/>
</dbReference>
<comment type="caution">
    <text evidence="3">The sequence shown here is derived from an EMBL/GenBank/DDBJ whole genome shotgun (WGS) entry which is preliminary data.</text>
</comment>
<protein>
    <recommendedName>
        <fullName evidence="2">DUF397 domain-containing protein</fullName>
    </recommendedName>
</protein>
<gene>
    <name evidence="3" type="ORF">JOF56_011600</name>
</gene>
<proteinExistence type="predicted"/>
<name>A0ABS4U3I7_9PSEU</name>
<feature type="domain" description="DUF397" evidence="2">
    <location>
        <begin position="7"/>
        <end position="48"/>
    </location>
</feature>
<keyword evidence="4" id="KW-1185">Reference proteome</keyword>
<dbReference type="InterPro" id="IPR007278">
    <property type="entry name" value="DUF397"/>
</dbReference>
<dbReference type="RefSeq" id="WP_209647832.1">
    <property type="nucleotide sequence ID" value="NZ_JAGINW010000001.1"/>
</dbReference>
<reference evidence="3 4" key="1">
    <citation type="submission" date="2021-03" db="EMBL/GenBank/DDBJ databases">
        <title>Sequencing the genomes of 1000 actinobacteria strains.</title>
        <authorList>
            <person name="Klenk H.-P."/>
        </authorList>
    </citation>
    <scope>NUCLEOTIDE SEQUENCE [LARGE SCALE GENOMIC DNA]</scope>
    <source>
        <strain evidence="3 4">DSM 46670</strain>
    </source>
</reference>
<dbReference type="EMBL" id="JAGINW010000001">
    <property type="protein sequence ID" value="MBP2331215.1"/>
    <property type="molecule type" value="Genomic_DNA"/>
</dbReference>
<evidence type="ECO:0000256" key="1">
    <source>
        <dbReference type="SAM" id="MobiDB-lite"/>
    </source>
</evidence>
<feature type="compositionally biased region" description="Basic and acidic residues" evidence="1">
    <location>
        <begin position="1"/>
        <end position="10"/>
    </location>
</feature>
<evidence type="ECO:0000313" key="4">
    <source>
        <dbReference type="Proteomes" id="UP001519332"/>
    </source>
</evidence>
<evidence type="ECO:0000259" key="2">
    <source>
        <dbReference type="Pfam" id="PF04149"/>
    </source>
</evidence>
<evidence type="ECO:0000313" key="3">
    <source>
        <dbReference type="EMBL" id="MBP2331215.1"/>
    </source>
</evidence>
<sequence>MATDTTEWRKSSRSNGDGGDCVEVSRHGIRDSKNPADALTTEWATVRHAVDAIKTGRFDR</sequence>
<accession>A0ABS4U3I7</accession>
<organism evidence="3 4">
    <name type="scientific">Kibdelosporangium banguiense</name>
    <dbReference type="NCBI Taxonomy" id="1365924"/>
    <lineage>
        <taxon>Bacteria</taxon>
        <taxon>Bacillati</taxon>
        <taxon>Actinomycetota</taxon>
        <taxon>Actinomycetes</taxon>
        <taxon>Pseudonocardiales</taxon>
        <taxon>Pseudonocardiaceae</taxon>
        <taxon>Kibdelosporangium</taxon>
    </lineage>
</organism>